<reference evidence="1" key="1">
    <citation type="journal article" date="2021" name="Proc. Natl. Acad. Sci. U.S.A.">
        <title>A Catalog of Tens of Thousands of Viruses from Human Metagenomes Reveals Hidden Associations with Chronic Diseases.</title>
        <authorList>
            <person name="Tisza M.J."/>
            <person name="Buck C.B."/>
        </authorList>
    </citation>
    <scope>NUCLEOTIDE SEQUENCE</scope>
    <source>
        <strain evidence="1">CtBrv3</strain>
    </source>
</reference>
<protein>
    <submittedName>
        <fullName evidence="1">Uncharacterized protein</fullName>
    </submittedName>
</protein>
<accession>A0A8S5PCM0</accession>
<proteinExistence type="predicted"/>
<organism evidence="1">
    <name type="scientific">Myoviridae sp. ctBrv3</name>
    <dbReference type="NCBI Taxonomy" id="2825047"/>
    <lineage>
        <taxon>Viruses</taxon>
        <taxon>Duplodnaviria</taxon>
        <taxon>Heunggongvirae</taxon>
        <taxon>Uroviricota</taxon>
        <taxon>Caudoviricetes</taxon>
    </lineage>
</organism>
<sequence length="282" mass="33206">MEEKKDMSEMTIEEANKEIDSIVKDLEDELEVSIKEETKVIEENFNITDSMFFKHSKLDTKLVKVLVDIYYMTDLNARDRAMELLIQESDHYDEESKKIVHKINKVYHIANFEDDDFIEVYKHVLTSNLLKVYGNEVRLRRAFEDLYLAKERSGLYFNAFLPDLVKAVLVHFGFRFKNGDEKKYNYAALFTIALSKLARKLSPYDAINNYMIMLTMKNISNWSFMTSEQLNKYPKATEQIKGFFKFLFLIYTSVEISSKKKEDVDNPTLTALKDIFKTTDEE</sequence>
<evidence type="ECO:0000313" key="1">
    <source>
        <dbReference type="EMBL" id="DAE04424.1"/>
    </source>
</evidence>
<name>A0A8S5PCM0_9CAUD</name>
<dbReference type="EMBL" id="BK015387">
    <property type="protein sequence ID" value="DAE04424.1"/>
    <property type="molecule type" value="Genomic_DNA"/>
</dbReference>